<dbReference type="PROSITE" id="PS50003">
    <property type="entry name" value="PH_DOMAIN"/>
    <property type="match status" value="1"/>
</dbReference>
<evidence type="ECO:0000313" key="4">
    <source>
        <dbReference type="Proteomes" id="UP000076761"/>
    </source>
</evidence>
<evidence type="ECO:0000313" key="3">
    <source>
        <dbReference type="EMBL" id="KZT29009.1"/>
    </source>
</evidence>
<keyword evidence="4" id="KW-1185">Reference proteome</keyword>
<feature type="region of interest" description="Disordered" evidence="1">
    <location>
        <begin position="1"/>
        <end position="161"/>
    </location>
</feature>
<name>A0A165V1E7_9AGAM</name>
<sequence length="996" mass="110302">MPDPTDSPSIYSLYSRPMTRNTSSVESDYLTTPSAESPLRSASEGHSPLDSEPAKPHGLGLQHVLPTVVETRDELESGEEVVSNSPQYWQRQQEEGAPLHPRKSTKELVRRFESMTSETDTRSRRSCDPVSNTVSRSVQDKVLPKLPPPALQSRDGKSRSPLRQSFRNLISVFKKSKSISRDKVELGGSFLLQYPGVRQERSYSSAPGRPIMPYSTTMANSMSTCPSQLMTGSVLYLSRPSTDSRSRRLLAVWSSCTATLFPAHITLTSFTAQNNPLSRTVSLVGCTDVRSINLNELEESDRSMLPSGSVVNDGTREPRVFELSFDGSRKEIFASPSVKERAAWVSAIWDAILNTQDQKSARLDLSNGRSRSAEYSSPYASESHIIPLQGALDTELQGLSRAPSLDRSLPPTPVCMTPIDRVCVSSRNLQLDNQSKDSTIRPSRIQLSAPDRTRPASPSIRNLDRRSMVTKRLAQLEGINPESGTPPAQLRFNDIKRPVTRGIICTQPGWESRSAGSTADRPLVEQVDPALTSWTDVEARMSCAPSVGEDRVVITRSRDDALPGLLKGPHPNSLSQLSGADSGAHRFNAGSMSEVKEMLQAILRELRGTQEGATIRGESRLYEIRSTLEEFTNQLRRYFEESMKQNMDQLTVQSSAVVESVDGLHTDVKSGWIRVLEGLDQLQRYGCEGNSALEEKMQLQAEGTTAAVTKLNSKIDDFLLANRSAVVTVDRCGPESRTEVSPAPESSLKEVAECLRLLREGNANQAVYLDNQADGVRYLNELNSWLETFVNHGVSQIQTVMEDVKALRTDLSRSVDAGSRQSLGEVGSIQRLLQESQSQQRENARLLSSVQLALQDLREAASSTNASSLAALLEQQRVQQERLIQTLADGLSQDIRGQRLKFVEAMKEATTINVQSHVSQFRNELTKEVLRMTQTEAASQYRAKHTYNDFRKPAVQSIEQLDHSQRSFVPSVGSRSSFGLSDGGPRPIPSHYVRRW</sequence>
<dbReference type="OrthoDB" id="2261329at2759"/>
<evidence type="ECO:0000256" key="1">
    <source>
        <dbReference type="SAM" id="MobiDB-lite"/>
    </source>
</evidence>
<feature type="region of interest" description="Disordered" evidence="1">
    <location>
        <begin position="430"/>
        <end position="459"/>
    </location>
</feature>
<feature type="domain" description="PH" evidence="2">
    <location>
        <begin position="227"/>
        <end position="353"/>
    </location>
</feature>
<dbReference type="SUPFAM" id="SSF50729">
    <property type="entry name" value="PH domain-like"/>
    <property type="match status" value="1"/>
</dbReference>
<evidence type="ECO:0000259" key="2">
    <source>
        <dbReference type="PROSITE" id="PS50003"/>
    </source>
</evidence>
<feature type="compositionally biased region" description="Basic and acidic residues" evidence="1">
    <location>
        <begin position="104"/>
        <end position="127"/>
    </location>
</feature>
<dbReference type="STRING" id="1314782.A0A165V1E7"/>
<proteinExistence type="predicted"/>
<feature type="compositionally biased region" description="Polar residues" evidence="1">
    <location>
        <begin position="1"/>
        <end position="35"/>
    </location>
</feature>
<gene>
    <name evidence="3" type="ORF">NEOLEDRAFT_691090</name>
</gene>
<dbReference type="Proteomes" id="UP000076761">
    <property type="component" value="Unassembled WGS sequence"/>
</dbReference>
<dbReference type="AlphaFoldDB" id="A0A165V1E7"/>
<dbReference type="EMBL" id="KV425555">
    <property type="protein sequence ID" value="KZT29009.1"/>
    <property type="molecule type" value="Genomic_DNA"/>
</dbReference>
<protein>
    <recommendedName>
        <fullName evidence="2">PH domain-containing protein</fullName>
    </recommendedName>
</protein>
<organism evidence="3 4">
    <name type="scientific">Neolentinus lepideus HHB14362 ss-1</name>
    <dbReference type="NCBI Taxonomy" id="1314782"/>
    <lineage>
        <taxon>Eukaryota</taxon>
        <taxon>Fungi</taxon>
        <taxon>Dikarya</taxon>
        <taxon>Basidiomycota</taxon>
        <taxon>Agaricomycotina</taxon>
        <taxon>Agaricomycetes</taxon>
        <taxon>Gloeophyllales</taxon>
        <taxon>Gloeophyllaceae</taxon>
        <taxon>Neolentinus</taxon>
    </lineage>
</organism>
<dbReference type="InterPro" id="IPR001849">
    <property type="entry name" value="PH_domain"/>
</dbReference>
<dbReference type="InParanoid" id="A0A165V1E7"/>
<feature type="compositionally biased region" description="Polar residues" evidence="1">
    <location>
        <begin position="82"/>
        <end position="91"/>
    </location>
</feature>
<reference evidence="3 4" key="1">
    <citation type="journal article" date="2016" name="Mol. Biol. Evol.">
        <title>Comparative Genomics of Early-Diverging Mushroom-Forming Fungi Provides Insights into the Origins of Lignocellulose Decay Capabilities.</title>
        <authorList>
            <person name="Nagy L.G."/>
            <person name="Riley R."/>
            <person name="Tritt A."/>
            <person name="Adam C."/>
            <person name="Daum C."/>
            <person name="Floudas D."/>
            <person name="Sun H."/>
            <person name="Yadav J.S."/>
            <person name="Pangilinan J."/>
            <person name="Larsson K.H."/>
            <person name="Matsuura K."/>
            <person name="Barry K."/>
            <person name="Labutti K."/>
            <person name="Kuo R."/>
            <person name="Ohm R.A."/>
            <person name="Bhattacharya S.S."/>
            <person name="Shirouzu T."/>
            <person name="Yoshinaga Y."/>
            <person name="Martin F.M."/>
            <person name="Grigoriev I.V."/>
            <person name="Hibbett D.S."/>
        </authorList>
    </citation>
    <scope>NUCLEOTIDE SEQUENCE [LARGE SCALE GENOMIC DNA]</scope>
    <source>
        <strain evidence="3 4">HHB14362 ss-1</strain>
    </source>
</reference>
<accession>A0A165V1E7</accession>